<feature type="transmembrane region" description="Helical" evidence="1">
    <location>
        <begin position="197"/>
        <end position="224"/>
    </location>
</feature>
<dbReference type="InterPro" id="IPR045339">
    <property type="entry name" value="DUF6534"/>
</dbReference>
<evidence type="ECO:0000313" key="3">
    <source>
        <dbReference type="EMBL" id="EMD37346.1"/>
    </source>
</evidence>
<dbReference type="PANTHER" id="PTHR40465">
    <property type="entry name" value="CHROMOSOME 1, WHOLE GENOME SHOTGUN SEQUENCE"/>
    <property type="match status" value="1"/>
</dbReference>
<feature type="transmembrane region" description="Helical" evidence="1">
    <location>
        <begin position="51"/>
        <end position="72"/>
    </location>
</feature>
<dbReference type="PANTHER" id="PTHR40465:SF1">
    <property type="entry name" value="DUF6534 DOMAIN-CONTAINING PROTEIN"/>
    <property type="match status" value="1"/>
</dbReference>
<feature type="transmembrane region" description="Helical" evidence="1">
    <location>
        <begin position="162"/>
        <end position="185"/>
    </location>
</feature>
<dbReference type="AlphaFoldDB" id="M2REU6"/>
<feature type="transmembrane region" description="Helical" evidence="1">
    <location>
        <begin position="14"/>
        <end position="39"/>
    </location>
</feature>
<dbReference type="OrthoDB" id="2745105at2759"/>
<gene>
    <name evidence="3" type="ORF">CERSUDRAFT_83124</name>
</gene>
<feature type="transmembrane region" description="Helical" evidence="1">
    <location>
        <begin position="123"/>
        <end position="142"/>
    </location>
</feature>
<keyword evidence="4" id="KW-1185">Reference proteome</keyword>
<protein>
    <recommendedName>
        <fullName evidence="2">DUF6534 domain-containing protein</fullName>
    </recommendedName>
</protein>
<dbReference type="HOGENOM" id="CLU_046025_5_4_1"/>
<dbReference type="EMBL" id="KB445796">
    <property type="protein sequence ID" value="EMD37346.1"/>
    <property type="molecule type" value="Genomic_DNA"/>
</dbReference>
<proteinExistence type="predicted"/>
<dbReference type="STRING" id="914234.M2REU6"/>
<organism evidence="3 4">
    <name type="scientific">Ceriporiopsis subvermispora (strain B)</name>
    <name type="common">White-rot fungus</name>
    <name type="synonym">Gelatoporia subvermispora</name>
    <dbReference type="NCBI Taxonomy" id="914234"/>
    <lineage>
        <taxon>Eukaryota</taxon>
        <taxon>Fungi</taxon>
        <taxon>Dikarya</taxon>
        <taxon>Basidiomycota</taxon>
        <taxon>Agaricomycotina</taxon>
        <taxon>Agaricomycetes</taxon>
        <taxon>Polyporales</taxon>
        <taxon>Gelatoporiaceae</taxon>
        <taxon>Gelatoporia</taxon>
    </lineage>
</organism>
<dbReference type="Proteomes" id="UP000016930">
    <property type="component" value="Unassembled WGS sequence"/>
</dbReference>
<evidence type="ECO:0000313" key="4">
    <source>
        <dbReference type="Proteomes" id="UP000016930"/>
    </source>
</evidence>
<feature type="transmembrane region" description="Helical" evidence="1">
    <location>
        <begin position="92"/>
        <end position="111"/>
    </location>
</feature>
<dbReference type="Pfam" id="PF20152">
    <property type="entry name" value="DUF6534"/>
    <property type="match status" value="1"/>
</dbReference>
<name>M2REU6_CERS8</name>
<sequence length="310" mass="34203">MAPTIDGVNLGTTIGAFLVGVVISAALYGITVVQTYIFFRQSHDDTRLLRYSVFTLCVLDTLHQVLLTVGLWTYAISDYGNPQAVSIPDWTLIAALVVSALMAVIIKLHFCSRVWHLSGRNKMLIFPMVFFTFSEFVCSNVFAGLASTINDFDDFNKITPNYYVGAISGMIADLLIATSQVVMLWTRRTGFKKTDNVLSTLMVYSINTGLLTSAVAFVALVSFATMKDNLIYVAVYHEVSKLLLNAFLATYNARGGLRNQCQNSGDLVTIPLSTIPVDSSTQRSHFDRKIEISVDTSTNIKVDTPMSKKE</sequence>
<accession>M2REU6</accession>
<keyword evidence="1" id="KW-1133">Transmembrane helix</keyword>
<feature type="transmembrane region" description="Helical" evidence="1">
    <location>
        <begin position="230"/>
        <end position="251"/>
    </location>
</feature>
<feature type="domain" description="DUF6534" evidence="2">
    <location>
        <begin position="170"/>
        <end position="254"/>
    </location>
</feature>
<evidence type="ECO:0000259" key="2">
    <source>
        <dbReference type="Pfam" id="PF20152"/>
    </source>
</evidence>
<evidence type="ECO:0000256" key="1">
    <source>
        <dbReference type="SAM" id="Phobius"/>
    </source>
</evidence>
<keyword evidence="1" id="KW-0812">Transmembrane</keyword>
<reference evidence="3 4" key="1">
    <citation type="journal article" date="2012" name="Proc. Natl. Acad. Sci. U.S.A.">
        <title>Comparative genomics of Ceriporiopsis subvermispora and Phanerochaete chrysosporium provide insight into selective ligninolysis.</title>
        <authorList>
            <person name="Fernandez-Fueyo E."/>
            <person name="Ruiz-Duenas F.J."/>
            <person name="Ferreira P."/>
            <person name="Floudas D."/>
            <person name="Hibbett D.S."/>
            <person name="Canessa P."/>
            <person name="Larrondo L.F."/>
            <person name="James T.Y."/>
            <person name="Seelenfreund D."/>
            <person name="Lobos S."/>
            <person name="Polanco R."/>
            <person name="Tello M."/>
            <person name="Honda Y."/>
            <person name="Watanabe T."/>
            <person name="Watanabe T."/>
            <person name="Ryu J.S."/>
            <person name="Kubicek C.P."/>
            <person name="Schmoll M."/>
            <person name="Gaskell J."/>
            <person name="Hammel K.E."/>
            <person name="St John F.J."/>
            <person name="Vanden Wymelenberg A."/>
            <person name="Sabat G."/>
            <person name="Splinter BonDurant S."/>
            <person name="Syed K."/>
            <person name="Yadav J.S."/>
            <person name="Doddapaneni H."/>
            <person name="Subramanian V."/>
            <person name="Lavin J.L."/>
            <person name="Oguiza J.A."/>
            <person name="Perez G."/>
            <person name="Pisabarro A.G."/>
            <person name="Ramirez L."/>
            <person name="Santoyo F."/>
            <person name="Master E."/>
            <person name="Coutinho P.M."/>
            <person name="Henrissat B."/>
            <person name="Lombard V."/>
            <person name="Magnuson J.K."/>
            <person name="Kuees U."/>
            <person name="Hori C."/>
            <person name="Igarashi K."/>
            <person name="Samejima M."/>
            <person name="Held B.W."/>
            <person name="Barry K.W."/>
            <person name="LaButti K.M."/>
            <person name="Lapidus A."/>
            <person name="Lindquist E.A."/>
            <person name="Lucas S.M."/>
            <person name="Riley R."/>
            <person name="Salamov A.A."/>
            <person name="Hoffmeister D."/>
            <person name="Schwenk D."/>
            <person name="Hadar Y."/>
            <person name="Yarden O."/>
            <person name="de Vries R.P."/>
            <person name="Wiebenga A."/>
            <person name="Stenlid J."/>
            <person name="Eastwood D."/>
            <person name="Grigoriev I.V."/>
            <person name="Berka R.M."/>
            <person name="Blanchette R.A."/>
            <person name="Kersten P."/>
            <person name="Martinez A.T."/>
            <person name="Vicuna R."/>
            <person name="Cullen D."/>
        </authorList>
    </citation>
    <scope>NUCLEOTIDE SEQUENCE [LARGE SCALE GENOMIC DNA]</scope>
    <source>
        <strain evidence="3 4">B</strain>
    </source>
</reference>
<keyword evidence="1" id="KW-0472">Membrane</keyword>